<evidence type="ECO:0000259" key="2">
    <source>
        <dbReference type="Pfam" id="PF26641"/>
    </source>
</evidence>
<keyword evidence="4" id="KW-1185">Reference proteome</keyword>
<feature type="signal peptide" evidence="1">
    <location>
        <begin position="1"/>
        <end position="24"/>
    </location>
</feature>
<evidence type="ECO:0000256" key="1">
    <source>
        <dbReference type="SAM" id="SignalP"/>
    </source>
</evidence>
<gene>
    <name evidence="3" type="ORF">FOF46_12365</name>
</gene>
<keyword evidence="1" id="KW-0732">Signal</keyword>
<dbReference type="OrthoDB" id="1186121at2"/>
<proteinExistence type="predicted"/>
<organism evidence="3 4">
    <name type="scientific">Aquimarina algiphila</name>
    <dbReference type="NCBI Taxonomy" id="2047982"/>
    <lineage>
        <taxon>Bacteria</taxon>
        <taxon>Pseudomonadati</taxon>
        <taxon>Bacteroidota</taxon>
        <taxon>Flavobacteriia</taxon>
        <taxon>Flavobacteriales</taxon>
        <taxon>Flavobacteriaceae</taxon>
        <taxon>Aquimarina</taxon>
    </lineage>
</organism>
<sequence length="266" mass="30039">MKNYFKIIAILLFAFIFSKCTSDAVIPDAKELGLEQQDSNSFIGKIRIQNSEIRYSVKAKSELVFTVIIEINKKSIQADINYQNESLFIDGHNIILTEKEKQSILTLGGTISNYLLETKKGEILMTEYTLLSLMEYWAKSPPDYTYTKRVIEAEVNTTNLKSRNEGITCIRKNTYVNAEYDDSRGNHSDRIRVGSKARDNYGCMGRCGGDCGRWWIPSAWTKDCLDHDQCSNVNFSSGGGSDRNCGDEFNEAADDYVFGVLRGCRG</sequence>
<dbReference type="InterPro" id="IPR058526">
    <property type="entry name" value="DUF8213"/>
</dbReference>
<dbReference type="RefSeq" id="WP_109435265.1">
    <property type="nucleotide sequence ID" value="NZ_CANMIK010000024.1"/>
</dbReference>
<evidence type="ECO:0000313" key="4">
    <source>
        <dbReference type="Proteomes" id="UP000318833"/>
    </source>
</evidence>
<name>A0A554VKJ0_9FLAO</name>
<comment type="caution">
    <text evidence="3">The sequence shown here is derived from an EMBL/GenBank/DDBJ whole genome shotgun (WGS) entry which is preliminary data.</text>
</comment>
<dbReference type="Proteomes" id="UP000318833">
    <property type="component" value="Unassembled WGS sequence"/>
</dbReference>
<evidence type="ECO:0000313" key="3">
    <source>
        <dbReference type="EMBL" id="TSE08559.1"/>
    </source>
</evidence>
<protein>
    <recommendedName>
        <fullName evidence="2">DUF8213 domain-containing protein</fullName>
    </recommendedName>
</protein>
<dbReference type="AlphaFoldDB" id="A0A554VKJ0"/>
<dbReference type="Pfam" id="PF26641">
    <property type="entry name" value="DUF8213"/>
    <property type="match status" value="1"/>
</dbReference>
<accession>A0A554VKJ0</accession>
<reference evidence="3 4" key="1">
    <citation type="submission" date="2019-07" db="EMBL/GenBank/DDBJ databases">
        <title>The draft genome sequence of Aquimarina algiphila M91.</title>
        <authorList>
            <person name="Meng X."/>
        </authorList>
    </citation>
    <scope>NUCLEOTIDE SEQUENCE [LARGE SCALE GENOMIC DNA]</scope>
    <source>
        <strain evidence="3 4">M91</strain>
    </source>
</reference>
<feature type="domain" description="DUF8213" evidence="2">
    <location>
        <begin position="167"/>
        <end position="265"/>
    </location>
</feature>
<feature type="chain" id="PRO_5021924731" description="DUF8213 domain-containing protein" evidence="1">
    <location>
        <begin position="25"/>
        <end position="266"/>
    </location>
</feature>
<dbReference type="EMBL" id="VLNR01000022">
    <property type="protein sequence ID" value="TSE08559.1"/>
    <property type="molecule type" value="Genomic_DNA"/>
</dbReference>